<reference evidence="8 9" key="1">
    <citation type="submission" date="2016-09" db="EMBL/GenBank/DDBJ databases">
        <authorList>
            <person name="Capua I."/>
            <person name="De Benedictis P."/>
            <person name="Joannis T."/>
            <person name="Lombin L.H."/>
            <person name="Cattoli G."/>
        </authorList>
    </citation>
    <scope>NUCLEOTIDE SEQUENCE [LARGE SCALE GENOMIC DNA]</scope>
    <source>
        <strain evidence="8 9">A7P-90m</strain>
    </source>
</reference>
<proteinExistence type="inferred from homology"/>
<dbReference type="InterPro" id="IPR002099">
    <property type="entry name" value="MutL/Mlh/PMS"/>
</dbReference>
<dbReference type="RefSeq" id="WP_092437916.1">
    <property type="nucleotide sequence ID" value="NZ_FMYP01000026.1"/>
</dbReference>
<dbReference type="NCBIfam" id="TIGR00585">
    <property type="entry name" value="mutl"/>
    <property type="match status" value="1"/>
</dbReference>
<dbReference type="Pfam" id="PF08676">
    <property type="entry name" value="MutL_C"/>
    <property type="match status" value="1"/>
</dbReference>
<dbReference type="PANTHER" id="PTHR10073">
    <property type="entry name" value="DNA MISMATCH REPAIR PROTEIN MLH, PMS, MUTL"/>
    <property type="match status" value="1"/>
</dbReference>
<keyword evidence="3 5" id="KW-0227">DNA damage</keyword>
<dbReference type="Pfam" id="PF01119">
    <property type="entry name" value="DNA_mis_repair"/>
    <property type="match status" value="1"/>
</dbReference>
<dbReference type="Gene3D" id="3.30.1540.20">
    <property type="entry name" value="MutL, C-terminal domain, dimerisation subdomain"/>
    <property type="match status" value="1"/>
</dbReference>
<dbReference type="PROSITE" id="PS00058">
    <property type="entry name" value="DNA_MISMATCH_REPAIR_1"/>
    <property type="match status" value="1"/>
</dbReference>
<dbReference type="InterPro" id="IPR036890">
    <property type="entry name" value="HATPase_C_sf"/>
</dbReference>
<dbReference type="CDD" id="cd16926">
    <property type="entry name" value="HATPase_MutL-MLH-PMS-like"/>
    <property type="match status" value="1"/>
</dbReference>
<dbReference type="InterPro" id="IPR014762">
    <property type="entry name" value="DNA_mismatch_repair_CS"/>
</dbReference>
<evidence type="ECO:0000313" key="8">
    <source>
        <dbReference type="EMBL" id="SDC33545.1"/>
    </source>
</evidence>
<dbReference type="InterPro" id="IPR042121">
    <property type="entry name" value="MutL_C_regsub"/>
</dbReference>
<comment type="function">
    <text evidence="5">This protein is involved in the repair of mismatches in DNA. It is required for dam-dependent methyl-directed DNA mismatch repair. May act as a 'molecular matchmaker', a protein that promotes the formation of a stable complex between two or more DNA-binding proteins in an ATP-dependent manner without itself being part of a final effector complex.</text>
</comment>
<evidence type="ECO:0000256" key="1">
    <source>
        <dbReference type="ARBA" id="ARBA00006082"/>
    </source>
</evidence>
<dbReference type="GO" id="GO:0032300">
    <property type="term" value="C:mismatch repair complex"/>
    <property type="evidence" value="ECO:0007669"/>
    <property type="project" value="InterPro"/>
</dbReference>
<organism evidence="8 9">
    <name type="scientific">Williamwhitmania taraxaci</name>
    <dbReference type="NCBI Taxonomy" id="1640674"/>
    <lineage>
        <taxon>Bacteria</taxon>
        <taxon>Pseudomonadati</taxon>
        <taxon>Bacteroidota</taxon>
        <taxon>Bacteroidia</taxon>
        <taxon>Bacteroidales</taxon>
        <taxon>Williamwhitmaniaceae</taxon>
        <taxon>Williamwhitmania</taxon>
    </lineage>
</organism>
<gene>
    <name evidence="5" type="primary">mutL</name>
    <name evidence="8" type="ORF">SAMN05216323_102635</name>
</gene>
<evidence type="ECO:0000259" key="6">
    <source>
        <dbReference type="SMART" id="SM00853"/>
    </source>
</evidence>
<dbReference type="GO" id="GO:0006298">
    <property type="term" value="P:mismatch repair"/>
    <property type="evidence" value="ECO:0007669"/>
    <property type="project" value="UniProtKB-UniRule"/>
</dbReference>
<dbReference type="PANTHER" id="PTHR10073:SF12">
    <property type="entry name" value="DNA MISMATCH REPAIR PROTEIN MLH1"/>
    <property type="match status" value="1"/>
</dbReference>
<dbReference type="AlphaFoldDB" id="A0A1G6KSQ4"/>
<dbReference type="SUPFAM" id="SSF118116">
    <property type="entry name" value="DNA mismatch repair protein MutL"/>
    <property type="match status" value="1"/>
</dbReference>
<protein>
    <recommendedName>
        <fullName evidence="2 5">DNA mismatch repair protein MutL</fullName>
    </recommendedName>
</protein>
<dbReference type="Gene3D" id="3.30.565.10">
    <property type="entry name" value="Histidine kinase-like ATPase, C-terminal domain"/>
    <property type="match status" value="1"/>
</dbReference>
<dbReference type="GO" id="GO:0005524">
    <property type="term" value="F:ATP binding"/>
    <property type="evidence" value="ECO:0007669"/>
    <property type="project" value="InterPro"/>
</dbReference>
<dbReference type="Gene3D" id="3.30.1370.100">
    <property type="entry name" value="MutL, C-terminal domain, regulatory subdomain"/>
    <property type="match status" value="1"/>
</dbReference>
<dbReference type="GO" id="GO:0030983">
    <property type="term" value="F:mismatched DNA binding"/>
    <property type="evidence" value="ECO:0007669"/>
    <property type="project" value="InterPro"/>
</dbReference>
<keyword evidence="9" id="KW-1185">Reference proteome</keyword>
<evidence type="ECO:0000313" key="9">
    <source>
        <dbReference type="Proteomes" id="UP000199452"/>
    </source>
</evidence>
<dbReference type="InterPro" id="IPR014790">
    <property type="entry name" value="MutL_C"/>
</dbReference>
<dbReference type="STRING" id="1640674.SAMN05216323_102635"/>
<comment type="similarity">
    <text evidence="1 5">Belongs to the DNA mismatch repair MutL/HexB family.</text>
</comment>
<dbReference type="GO" id="GO:0016887">
    <property type="term" value="F:ATP hydrolysis activity"/>
    <property type="evidence" value="ECO:0007669"/>
    <property type="project" value="InterPro"/>
</dbReference>
<evidence type="ECO:0000256" key="4">
    <source>
        <dbReference type="ARBA" id="ARBA00023204"/>
    </source>
</evidence>
<dbReference type="CDD" id="cd00782">
    <property type="entry name" value="MutL_Trans"/>
    <property type="match status" value="1"/>
</dbReference>
<dbReference type="InterPro" id="IPR014721">
    <property type="entry name" value="Ribsml_uS5_D2-typ_fold_subgr"/>
</dbReference>
<dbReference type="Proteomes" id="UP000199452">
    <property type="component" value="Unassembled WGS sequence"/>
</dbReference>
<dbReference type="InterPro" id="IPR020667">
    <property type="entry name" value="DNA_mismatch_repair_MutL"/>
</dbReference>
<dbReference type="EMBL" id="FMYP01000026">
    <property type="protein sequence ID" value="SDC33545.1"/>
    <property type="molecule type" value="Genomic_DNA"/>
</dbReference>
<dbReference type="SMART" id="SM00853">
    <property type="entry name" value="MutL_C"/>
    <property type="match status" value="1"/>
</dbReference>
<dbReference type="FunFam" id="3.30.565.10:FF:000003">
    <property type="entry name" value="DNA mismatch repair endonuclease MutL"/>
    <property type="match status" value="1"/>
</dbReference>
<feature type="domain" description="MutL C-terminal dimerisation" evidence="6">
    <location>
        <begin position="428"/>
        <end position="570"/>
    </location>
</feature>
<dbReference type="InterPro" id="IPR013507">
    <property type="entry name" value="DNA_mismatch_S5_2-like"/>
</dbReference>
<dbReference type="Pfam" id="PF13589">
    <property type="entry name" value="HATPase_c_3"/>
    <property type="match status" value="1"/>
</dbReference>
<dbReference type="SUPFAM" id="SSF54211">
    <property type="entry name" value="Ribosomal protein S5 domain 2-like"/>
    <property type="match status" value="1"/>
</dbReference>
<dbReference type="HAMAP" id="MF_00149">
    <property type="entry name" value="DNA_mis_repair"/>
    <property type="match status" value="1"/>
</dbReference>
<dbReference type="GO" id="GO:0140664">
    <property type="term" value="F:ATP-dependent DNA damage sensor activity"/>
    <property type="evidence" value="ECO:0007669"/>
    <property type="project" value="InterPro"/>
</dbReference>
<evidence type="ECO:0000256" key="2">
    <source>
        <dbReference type="ARBA" id="ARBA00021975"/>
    </source>
</evidence>
<evidence type="ECO:0000259" key="7">
    <source>
        <dbReference type="SMART" id="SM01340"/>
    </source>
</evidence>
<dbReference type="OrthoDB" id="9763467at2"/>
<dbReference type="Gene3D" id="3.30.230.10">
    <property type="match status" value="1"/>
</dbReference>
<dbReference type="InterPro" id="IPR042120">
    <property type="entry name" value="MutL_C_dimsub"/>
</dbReference>
<sequence>MPDIIRLLPDSVANQIAAGEVIQRPASAIKELVENGVDAGATSITVVVKDGGKELIQVIDNGSGMSATDARMAFERHATSKIREANDLFAIHTLGFRGEALASVASVAEVELRTRTHNEEVGNLIRISGSNITAQEPISCPAGSNFIIKNLFFNIPARRKFLKSSAVELKHVVTEFERVALVYPAVEFALFHNETQLFSLPAGNLRQRISGLFGKPFNTQIIDIKTDTSIVNISGFIGKPENSKKTAGDQYFFVNGRYFRSPYFHKAVMSAYDQLLMPEAVPSYFIYFESDPAAIDVNIHPTKTEIKFEDERAIWQIVQATVRESLGKFAVRPSIDFNTEPSLEMPIHRPGMSFKLPQVDIDPNFNPFDTRPQSDGGSFRPSYQSYRKEDVPQGWEALYQGAVDRNMEEQSRFNQQETLFEKPSLEKSFFQVKGRYILTTVKSGLMVIDQKRAHERILYEYYLRSLNTGQKVSQKELFPQAIQLIPSDHLLLMQNEHELTQIGFEINDLGNHCVAISAKPGDLAEANTQDLVERLLEGLKENRGALLGSKAEILATSLAKAAAARYGQQLNGEEMQHIMDKLFACSQPGLSPDGKQTVFILTMDDLEKRFK</sequence>
<dbReference type="InterPro" id="IPR038973">
    <property type="entry name" value="MutL/Mlh/Pms-like"/>
</dbReference>
<dbReference type="InterPro" id="IPR037198">
    <property type="entry name" value="MutL_C_sf"/>
</dbReference>
<evidence type="ECO:0000256" key="3">
    <source>
        <dbReference type="ARBA" id="ARBA00022763"/>
    </source>
</evidence>
<keyword evidence="4 5" id="KW-0234">DNA repair</keyword>
<name>A0A1G6KSQ4_9BACT</name>
<dbReference type="InterPro" id="IPR020568">
    <property type="entry name" value="Ribosomal_Su5_D2-typ_SF"/>
</dbReference>
<dbReference type="SUPFAM" id="SSF55874">
    <property type="entry name" value="ATPase domain of HSP90 chaperone/DNA topoisomerase II/histidine kinase"/>
    <property type="match status" value="1"/>
</dbReference>
<accession>A0A1G6KSQ4</accession>
<feature type="domain" description="DNA mismatch repair protein S5" evidence="7">
    <location>
        <begin position="209"/>
        <end position="327"/>
    </location>
</feature>
<evidence type="ECO:0000256" key="5">
    <source>
        <dbReference type="HAMAP-Rule" id="MF_00149"/>
    </source>
</evidence>
<dbReference type="SMART" id="SM01340">
    <property type="entry name" value="DNA_mis_repair"/>
    <property type="match status" value="1"/>
</dbReference>